<protein>
    <submittedName>
        <fullName evidence="1">Uncharacterized protein</fullName>
    </submittedName>
</protein>
<dbReference type="OrthoDB" id="3594103at2759"/>
<keyword evidence="2" id="KW-1185">Reference proteome</keyword>
<dbReference type="PANTHER" id="PTHR37538">
    <property type="entry name" value="BTB DOMAIN-CONTAINING PROTEIN"/>
    <property type="match status" value="1"/>
</dbReference>
<reference evidence="1" key="1">
    <citation type="journal article" date="2020" name="Stud. Mycol.">
        <title>101 Dothideomycetes genomes: a test case for predicting lifestyles and emergence of pathogens.</title>
        <authorList>
            <person name="Haridas S."/>
            <person name="Albert R."/>
            <person name="Binder M."/>
            <person name="Bloem J."/>
            <person name="Labutti K."/>
            <person name="Salamov A."/>
            <person name="Andreopoulos B."/>
            <person name="Baker S."/>
            <person name="Barry K."/>
            <person name="Bills G."/>
            <person name="Bluhm B."/>
            <person name="Cannon C."/>
            <person name="Castanera R."/>
            <person name="Culley D."/>
            <person name="Daum C."/>
            <person name="Ezra D."/>
            <person name="Gonzalez J."/>
            <person name="Henrissat B."/>
            <person name="Kuo A."/>
            <person name="Liang C."/>
            <person name="Lipzen A."/>
            <person name="Lutzoni F."/>
            <person name="Magnuson J."/>
            <person name="Mondo S."/>
            <person name="Nolan M."/>
            <person name="Ohm R."/>
            <person name="Pangilinan J."/>
            <person name="Park H.-J."/>
            <person name="Ramirez L."/>
            <person name="Alfaro M."/>
            <person name="Sun H."/>
            <person name="Tritt A."/>
            <person name="Yoshinaga Y."/>
            <person name="Zwiers L.-H."/>
            <person name="Turgeon B."/>
            <person name="Goodwin S."/>
            <person name="Spatafora J."/>
            <person name="Crous P."/>
            <person name="Grigoriev I."/>
        </authorList>
    </citation>
    <scope>NUCLEOTIDE SEQUENCE</scope>
    <source>
        <strain evidence="1">CBS 207.26</strain>
    </source>
</reference>
<gene>
    <name evidence="1" type="ORF">K469DRAFT_459523</name>
</gene>
<accession>A0A6A6DK61</accession>
<dbReference type="AlphaFoldDB" id="A0A6A6DK61"/>
<evidence type="ECO:0000313" key="2">
    <source>
        <dbReference type="Proteomes" id="UP000800200"/>
    </source>
</evidence>
<organism evidence="1 2">
    <name type="scientific">Zopfia rhizophila CBS 207.26</name>
    <dbReference type="NCBI Taxonomy" id="1314779"/>
    <lineage>
        <taxon>Eukaryota</taxon>
        <taxon>Fungi</taxon>
        <taxon>Dikarya</taxon>
        <taxon>Ascomycota</taxon>
        <taxon>Pezizomycotina</taxon>
        <taxon>Dothideomycetes</taxon>
        <taxon>Dothideomycetes incertae sedis</taxon>
        <taxon>Zopfiaceae</taxon>
        <taxon>Zopfia</taxon>
    </lineage>
</organism>
<dbReference type="PANTHER" id="PTHR37538:SF4">
    <property type="entry name" value="PITSLRE SERINE_THREONINE-PROTEIN KINASE CDC2L1"/>
    <property type="match status" value="1"/>
</dbReference>
<sequence length="149" mass="17315">IEFKRAILAYTAVNKYSLYSLQQLAKHKIKHFGAKMNIFDVVEAIKEDFLKLLCDNPWVYDYLNRKAKTTFEENHTVFIRDNFFDRINNVALAKVIAKCMVELYNNKVSCMLNTEREPVPGVSKECIPNVQDSPIEEAQPEECYAIEET</sequence>
<feature type="non-terminal residue" evidence="1">
    <location>
        <position position="1"/>
    </location>
</feature>
<dbReference type="Proteomes" id="UP000800200">
    <property type="component" value="Unassembled WGS sequence"/>
</dbReference>
<proteinExistence type="predicted"/>
<evidence type="ECO:0000313" key="1">
    <source>
        <dbReference type="EMBL" id="KAF2179323.1"/>
    </source>
</evidence>
<dbReference type="EMBL" id="ML994667">
    <property type="protein sequence ID" value="KAF2179323.1"/>
    <property type="molecule type" value="Genomic_DNA"/>
</dbReference>
<name>A0A6A6DK61_9PEZI</name>
<feature type="non-terminal residue" evidence="1">
    <location>
        <position position="149"/>
    </location>
</feature>